<evidence type="ECO:0000313" key="1">
    <source>
        <dbReference type="EMBL" id="SKA88765.1"/>
    </source>
</evidence>
<dbReference type="Pfam" id="PF10844">
    <property type="entry name" value="DUF2577"/>
    <property type="match status" value="1"/>
</dbReference>
<sequence>MQRRIGLEGNTYSKFTQLIREVGYSKPVNIEIATVIDGEPNVRIKLDHDGLELEKEELIIAKHLTQHERNSQIECATIDGSTKPGGTGPHTHGYETITMRDAKITVDSLLVPGTRVLVACLEEDMVYVVLDEAVWF</sequence>
<dbReference type="InterPro" id="IPR022555">
    <property type="entry name" value="DUF2577"/>
</dbReference>
<dbReference type="RefSeq" id="WP_078816579.1">
    <property type="nucleotide sequence ID" value="NZ_FUYJ01000001.1"/>
</dbReference>
<evidence type="ECO:0000313" key="2">
    <source>
        <dbReference type="Proteomes" id="UP000190042"/>
    </source>
</evidence>
<dbReference type="AlphaFoldDB" id="A0A1T4XI29"/>
<protein>
    <recommendedName>
        <fullName evidence="3">DUF2577 domain-containing protein</fullName>
    </recommendedName>
</protein>
<reference evidence="2" key="1">
    <citation type="submission" date="2017-02" db="EMBL/GenBank/DDBJ databases">
        <authorList>
            <person name="Varghese N."/>
            <person name="Submissions S."/>
        </authorList>
    </citation>
    <scope>NUCLEOTIDE SEQUENCE [LARGE SCALE GENOMIC DNA]</scope>
    <source>
        <strain evidence="2">DSM 23966</strain>
    </source>
</reference>
<proteinExistence type="predicted"/>
<accession>A0A1T4XI29</accession>
<organism evidence="1 2">
    <name type="scientific">Sporosarcina newyorkensis</name>
    <dbReference type="NCBI Taxonomy" id="759851"/>
    <lineage>
        <taxon>Bacteria</taxon>
        <taxon>Bacillati</taxon>
        <taxon>Bacillota</taxon>
        <taxon>Bacilli</taxon>
        <taxon>Bacillales</taxon>
        <taxon>Caryophanaceae</taxon>
        <taxon>Sporosarcina</taxon>
    </lineage>
</organism>
<dbReference type="EMBL" id="FUYJ01000001">
    <property type="protein sequence ID" value="SKA88765.1"/>
    <property type="molecule type" value="Genomic_DNA"/>
</dbReference>
<keyword evidence="2" id="KW-1185">Reference proteome</keyword>
<name>A0A1T4XI29_9BACL</name>
<dbReference type="Proteomes" id="UP000190042">
    <property type="component" value="Unassembled WGS sequence"/>
</dbReference>
<evidence type="ECO:0008006" key="3">
    <source>
        <dbReference type="Google" id="ProtNLM"/>
    </source>
</evidence>
<gene>
    <name evidence="1" type="ORF">SAMN04244570_0737</name>
</gene>